<dbReference type="EMBL" id="BAET01000007">
    <property type="protein sequence ID" value="GAB54977.1"/>
    <property type="molecule type" value="Genomic_DNA"/>
</dbReference>
<gene>
    <name evidence="1" type="ORF">GPUN_0842</name>
</gene>
<dbReference type="AlphaFoldDB" id="H5T9K0"/>
<evidence type="ECO:0000313" key="2">
    <source>
        <dbReference type="Proteomes" id="UP000053586"/>
    </source>
</evidence>
<sequence length="71" mass="7924">MNNVTNKQNDSGFSRVLEATLCSFKGDAGARQLCAFFINYFAASITISQYHENQDTMAECRVKSELLAEHS</sequence>
<dbReference type="Proteomes" id="UP000053586">
    <property type="component" value="Unassembled WGS sequence"/>
</dbReference>
<accession>H5T9K0</accession>
<name>H5T9K0_9ALTE</name>
<protein>
    <submittedName>
        <fullName evidence="1">Uncharacterized protein</fullName>
    </submittedName>
</protein>
<evidence type="ECO:0000313" key="1">
    <source>
        <dbReference type="EMBL" id="GAB54977.1"/>
    </source>
</evidence>
<keyword evidence="2" id="KW-1185">Reference proteome</keyword>
<dbReference type="RefSeq" id="WP_006003613.1">
    <property type="nucleotide sequence ID" value="NZ_BAET01000007.1"/>
</dbReference>
<reference evidence="1 2" key="2">
    <citation type="journal article" date="2017" name="Antonie Van Leeuwenhoek">
        <title>Rhizobium rhizosphaerae sp. nov., a novel species isolated from rice rhizosphere.</title>
        <authorList>
            <person name="Zhao J.J."/>
            <person name="Zhang J."/>
            <person name="Zhang R.J."/>
            <person name="Zhang C.W."/>
            <person name="Yin H.Q."/>
            <person name="Zhang X.X."/>
        </authorList>
    </citation>
    <scope>NUCLEOTIDE SEQUENCE [LARGE SCALE GENOMIC DNA]</scope>
    <source>
        <strain evidence="1 2">ACAM 611</strain>
    </source>
</reference>
<comment type="caution">
    <text evidence="1">The sequence shown here is derived from an EMBL/GenBank/DDBJ whole genome shotgun (WGS) entry which is preliminary data.</text>
</comment>
<proteinExistence type="predicted"/>
<reference evidence="1 2" key="1">
    <citation type="journal article" date="2012" name="J. Bacteriol.">
        <title>Genome sequence of proteorhodopsin-containing sea ice bacterium Glaciecola punicea ACAM 611T.</title>
        <authorList>
            <person name="Qin Q.-L."/>
            <person name="Xie B.-B."/>
            <person name="Shu Y.-L."/>
            <person name="Rong J.-C."/>
            <person name="Zhao D.-L."/>
            <person name="Zhang X.-Y."/>
            <person name="Chen X.-L."/>
            <person name="Zhou B.-C."/>
            <person name="Zhanga Y.-Z."/>
        </authorList>
    </citation>
    <scope>NUCLEOTIDE SEQUENCE [LARGE SCALE GENOMIC DNA]</scope>
    <source>
        <strain evidence="1 2">ACAM 611</strain>
    </source>
</reference>
<organism evidence="1 2">
    <name type="scientific">Glaciecola punicea ACAM 611</name>
    <dbReference type="NCBI Taxonomy" id="1121923"/>
    <lineage>
        <taxon>Bacteria</taxon>
        <taxon>Pseudomonadati</taxon>
        <taxon>Pseudomonadota</taxon>
        <taxon>Gammaproteobacteria</taxon>
        <taxon>Alteromonadales</taxon>
        <taxon>Alteromonadaceae</taxon>
        <taxon>Glaciecola</taxon>
    </lineage>
</organism>
<dbReference type="STRING" id="56804.BAE46_00545"/>